<evidence type="ECO:0000313" key="4">
    <source>
        <dbReference type="Proteomes" id="UP000482209"/>
    </source>
</evidence>
<dbReference type="Gene3D" id="3.40.1550.10">
    <property type="entry name" value="CheC-like"/>
    <property type="match status" value="1"/>
</dbReference>
<name>A0A6L5XVB6_9FIRM</name>
<dbReference type="SUPFAM" id="SSF103039">
    <property type="entry name" value="CheC-like"/>
    <property type="match status" value="1"/>
</dbReference>
<dbReference type="Proteomes" id="UP000482209">
    <property type="component" value="Unassembled WGS sequence"/>
</dbReference>
<dbReference type="InterPro" id="IPR028976">
    <property type="entry name" value="CheC-like_sf"/>
</dbReference>
<reference evidence="3 4" key="1">
    <citation type="submission" date="2019-08" db="EMBL/GenBank/DDBJ databases">
        <title>In-depth cultivation of the pig gut microbiome towards novel bacterial diversity and tailored functional studies.</title>
        <authorList>
            <person name="Wylensek D."/>
            <person name="Hitch T.C.A."/>
            <person name="Clavel T."/>
        </authorList>
    </citation>
    <scope>NUCLEOTIDE SEQUENCE [LARGE SCALE GENOMIC DNA]</scope>
    <source>
        <strain evidence="3 4">WCA-693-APC-MOT-I</strain>
    </source>
</reference>
<dbReference type="InterPro" id="IPR038756">
    <property type="entry name" value="CheX-like"/>
</dbReference>
<accession>A0A6L5XVB6</accession>
<dbReference type="GO" id="GO:0006935">
    <property type="term" value="P:chemotaxis"/>
    <property type="evidence" value="ECO:0007669"/>
    <property type="project" value="UniProtKB-KW"/>
</dbReference>
<keyword evidence="1" id="KW-0145">Chemotaxis</keyword>
<evidence type="ECO:0000256" key="1">
    <source>
        <dbReference type="ARBA" id="ARBA00022500"/>
    </source>
</evidence>
<dbReference type="Pfam" id="PF13690">
    <property type="entry name" value="CheX"/>
    <property type="match status" value="1"/>
</dbReference>
<protein>
    <submittedName>
        <fullName evidence="3">Chemotaxis protein CheX</fullName>
    </submittedName>
</protein>
<dbReference type="PANTHER" id="PTHR39452">
    <property type="entry name" value="CHEY-P PHOSPHATASE CHEX"/>
    <property type="match status" value="1"/>
</dbReference>
<dbReference type="AlphaFoldDB" id="A0A6L5XVB6"/>
<keyword evidence="4" id="KW-1185">Reference proteome</keyword>
<evidence type="ECO:0000259" key="2">
    <source>
        <dbReference type="Pfam" id="PF13690"/>
    </source>
</evidence>
<dbReference type="EMBL" id="VUMT01000002">
    <property type="protein sequence ID" value="MSS62780.1"/>
    <property type="molecule type" value="Genomic_DNA"/>
</dbReference>
<sequence length="158" mass="17213">MKQGVDVKYVNPFLQSGLSIFESMVQMRLGIGTPEVSSLKFENTTFLIQVGVTGEMKGQVLLAMTADHAKEIASRMMGGMEVAELDELSRSALGELSNMIMGNTATLFSNMGILIDITPPLSMLGNRLSLQADVQALKVPLTFENEEFISVYICVAKM</sequence>
<evidence type="ECO:0000313" key="3">
    <source>
        <dbReference type="EMBL" id="MSS62780.1"/>
    </source>
</evidence>
<comment type="caution">
    <text evidence="3">The sequence shown here is derived from an EMBL/GenBank/DDBJ whole genome shotgun (WGS) entry which is preliminary data.</text>
</comment>
<dbReference type="InterPro" id="IPR028051">
    <property type="entry name" value="CheX-like_dom"/>
</dbReference>
<proteinExistence type="predicted"/>
<dbReference type="CDD" id="cd17906">
    <property type="entry name" value="CheX"/>
    <property type="match status" value="1"/>
</dbReference>
<feature type="domain" description="Chemotaxis phosphatase CheX-like" evidence="2">
    <location>
        <begin position="48"/>
        <end position="138"/>
    </location>
</feature>
<gene>
    <name evidence="3" type="ORF">FYJ58_02625</name>
</gene>
<dbReference type="RefSeq" id="WP_154516812.1">
    <property type="nucleotide sequence ID" value="NZ_VUMT01000002.1"/>
</dbReference>
<dbReference type="PANTHER" id="PTHR39452:SF1">
    <property type="entry name" value="CHEY-P PHOSPHATASE CHEX"/>
    <property type="match status" value="1"/>
</dbReference>
<organism evidence="3 4">
    <name type="scientific">Velocimicrobium porci</name>
    <dbReference type="NCBI Taxonomy" id="2606634"/>
    <lineage>
        <taxon>Bacteria</taxon>
        <taxon>Bacillati</taxon>
        <taxon>Bacillota</taxon>
        <taxon>Clostridia</taxon>
        <taxon>Lachnospirales</taxon>
        <taxon>Lachnospiraceae</taxon>
        <taxon>Velocimicrobium</taxon>
    </lineage>
</organism>